<dbReference type="InterPro" id="IPR013830">
    <property type="entry name" value="SGNH_hydro"/>
</dbReference>
<keyword evidence="1" id="KW-0732">Signal</keyword>
<evidence type="ECO:0000256" key="1">
    <source>
        <dbReference type="SAM" id="SignalP"/>
    </source>
</evidence>
<dbReference type="STRING" id="245187.SAMN04488003_103156"/>
<evidence type="ECO:0000313" key="4">
    <source>
        <dbReference type="Proteomes" id="UP000199585"/>
    </source>
</evidence>
<dbReference type="PANTHER" id="PTHR30383:SF24">
    <property type="entry name" value="THIOESTERASE 1_PROTEASE 1_LYSOPHOSPHOLIPASE L1"/>
    <property type="match status" value="1"/>
</dbReference>
<evidence type="ECO:0000259" key="2">
    <source>
        <dbReference type="Pfam" id="PF13472"/>
    </source>
</evidence>
<dbReference type="EMBL" id="FOCI01000003">
    <property type="protein sequence ID" value="SEM69705.1"/>
    <property type="molecule type" value="Genomic_DNA"/>
</dbReference>
<protein>
    <submittedName>
        <fullName evidence="3">Acyl-CoA thioesterase-1</fullName>
    </submittedName>
</protein>
<dbReference type="InterPro" id="IPR036514">
    <property type="entry name" value="SGNH_hydro_sf"/>
</dbReference>
<proteinExistence type="predicted"/>
<dbReference type="SUPFAM" id="SSF52266">
    <property type="entry name" value="SGNH hydrolase"/>
    <property type="match status" value="1"/>
</dbReference>
<accession>A0A1H8AG21</accession>
<gene>
    <name evidence="3" type="ORF">SAMN04488003_103156</name>
</gene>
<dbReference type="InterPro" id="IPR051532">
    <property type="entry name" value="Ester_Hydrolysis_Enzymes"/>
</dbReference>
<feature type="domain" description="SGNH hydrolase-type esterase" evidence="2">
    <location>
        <begin position="28"/>
        <end position="188"/>
    </location>
</feature>
<name>A0A1H8AG21_9RHOB</name>
<reference evidence="3 4" key="1">
    <citation type="submission" date="2016-10" db="EMBL/GenBank/DDBJ databases">
        <authorList>
            <person name="de Groot N.N."/>
        </authorList>
    </citation>
    <scope>NUCLEOTIDE SEQUENCE [LARGE SCALE GENOMIC DNA]</scope>
    <source>
        <strain evidence="3 4">DSM 16213</strain>
    </source>
</reference>
<dbReference type="Pfam" id="PF13472">
    <property type="entry name" value="Lipase_GDSL_2"/>
    <property type="match status" value="1"/>
</dbReference>
<dbReference type="AlphaFoldDB" id="A0A1H8AG21"/>
<feature type="chain" id="PRO_5011445856" evidence="1">
    <location>
        <begin position="18"/>
        <end position="210"/>
    </location>
</feature>
<keyword evidence="4" id="KW-1185">Reference proteome</keyword>
<dbReference type="CDD" id="cd01822">
    <property type="entry name" value="Lysophospholipase_L1_like"/>
    <property type="match status" value="1"/>
</dbReference>
<dbReference type="Gene3D" id="3.40.50.1110">
    <property type="entry name" value="SGNH hydrolase"/>
    <property type="match status" value="1"/>
</dbReference>
<organism evidence="3 4">
    <name type="scientific">Loktanella fryxellensis</name>
    <dbReference type="NCBI Taxonomy" id="245187"/>
    <lineage>
        <taxon>Bacteria</taxon>
        <taxon>Pseudomonadati</taxon>
        <taxon>Pseudomonadota</taxon>
        <taxon>Alphaproteobacteria</taxon>
        <taxon>Rhodobacterales</taxon>
        <taxon>Roseobacteraceae</taxon>
        <taxon>Loktanella</taxon>
    </lineage>
</organism>
<evidence type="ECO:0000313" key="3">
    <source>
        <dbReference type="EMBL" id="SEM69705.1"/>
    </source>
</evidence>
<dbReference type="RefSeq" id="WP_245731288.1">
    <property type="nucleotide sequence ID" value="NZ_FOCI01000003.1"/>
</dbReference>
<feature type="signal peptide" evidence="1">
    <location>
        <begin position="1"/>
        <end position="17"/>
    </location>
</feature>
<dbReference type="Proteomes" id="UP000199585">
    <property type="component" value="Unassembled WGS sequence"/>
</dbReference>
<dbReference type="PANTHER" id="PTHR30383">
    <property type="entry name" value="THIOESTERASE 1/PROTEASE 1/LYSOPHOSPHOLIPASE L1"/>
    <property type="match status" value="1"/>
</dbReference>
<sequence>MLRNRVGLCVFATVALAAPAAAQVTVAALGDSLTAGYGLPTADGFVPQMQAWLDAQGADVVLLNAGVSGDTTAGGLSRMDWTLTPDVDGVIVALGGNDYLRGLDPVVSRDNLDAILAKAQTAEVPALLVGLEAGTNYGADFTQAFNGMYAELGAAYDVPVYPDWFGPLREGDLRTYLQDDGVHPNAEGVSLIVDAMGPALLAFIENLPEG</sequence>
<dbReference type="GO" id="GO:0004622">
    <property type="term" value="F:phosphatidylcholine lysophospholipase activity"/>
    <property type="evidence" value="ECO:0007669"/>
    <property type="project" value="TreeGrafter"/>
</dbReference>